<keyword evidence="3" id="KW-0677">Repeat</keyword>
<evidence type="ECO:0000313" key="7">
    <source>
        <dbReference type="Proteomes" id="UP001318860"/>
    </source>
</evidence>
<keyword evidence="4" id="KW-0539">Nucleus</keyword>
<dbReference type="PANTHER" id="PTHR22846:SF2">
    <property type="entry name" value="F-BOX-LIKE_WD REPEAT-CONTAINING PROTEIN EBI"/>
    <property type="match status" value="1"/>
</dbReference>
<name>A0ABR0UST1_REHGL</name>
<evidence type="ECO:0000256" key="4">
    <source>
        <dbReference type="ARBA" id="ARBA00023242"/>
    </source>
</evidence>
<dbReference type="InterPro" id="IPR045183">
    <property type="entry name" value="Ebi-like"/>
</dbReference>
<evidence type="ECO:0000256" key="2">
    <source>
        <dbReference type="ARBA" id="ARBA00022574"/>
    </source>
</evidence>
<reference evidence="6 7" key="1">
    <citation type="journal article" date="2021" name="Comput. Struct. Biotechnol. J.">
        <title>De novo genome assembly of the potent medicinal plant Rehmannia glutinosa using nanopore technology.</title>
        <authorList>
            <person name="Ma L."/>
            <person name="Dong C."/>
            <person name="Song C."/>
            <person name="Wang X."/>
            <person name="Zheng X."/>
            <person name="Niu Y."/>
            <person name="Chen S."/>
            <person name="Feng W."/>
        </authorList>
    </citation>
    <scope>NUCLEOTIDE SEQUENCE [LARGE SCALE GENOMIC DNA]</scope>
    <source>
        <strain evidence="6">DH-2019</strain>
    </source>
</reference>
<evidence type="ECO:0000313" key="6">
    <source>
        <dbReference type="EMBL" id="KAK6125332.1"/>
    </source>
</evidence>
<dbReference type="PANTHER" id="PTHR22846">
    <property type="entry name" value="WD40 REPEAT PROTEIN"/>
    <property type="match status" value="1"/>
</dbReference>
<evidence type="ECO:0000256" key="5">
    <source>
        <dbReference type="SAM" id="MobiDB-lite"/>
    </source>
</evidence>
<gene>
    <name evidence="6" type="ORF">DH2020_040922</name>
</gene>
<comment type="subcellular location">
    <subcellularLocation>
        <location evidence="1">Nucleus</location>
    </subcellularLocation>
</comment>
<feature type="region of interest" description="Disordered" evidence="5">
    <location>
        <begin position="88"/>
        <end position="109"/>
    </location>
</feature>
<dbReference type="Proteomes" id="UP001318860">
    <property type="component" value="Unassembled WGS sequence"/>
</dbReference>
<comment type="caution">
    <text evidence="6">The sequence shown here is derived from an EMBL/GenBank/DDBJ whole genome shotgun (WGS) entry which is preliminary data.</text>
</comment>
<keyword evidence="7" id="KW-1185">Reference proteome</keyword>
<keyword evidence="2" id="KW-0853">WD repeat</keyword>
<dbReference type="Gene3D" id="1.20.960.30">
    <property type="match status" value="1"/>
</dbReference>
<accession>A0ABR0UST1</accession>
<protein>
    <submittedName>
        <fullName evidence="6">Uncharacterized protein</fullName>
    </submittedName>
</protein>
<organism evidence="6 7">
    <name type="scientific">Rehmannia glutinosa</name>
    <name type="common">Chinese foxglove</name>
    <dbReference type="NCBI Taxonomy" id="99300"/>
    <lineage>
        <taxon>Eukaryota</taxon>
        <taxon>Viridiplantae</taxon>
        <taxon>Streptophyta</taxon>
        <taxon>Embryophyta</taxon>
        <taxon>Tracheophyta</taxon>
        <taxon>Spermatophyta</taxon>
        <taxon>Magnoliopsida</taxon>
        <taxon>eudicotyledons</taxon>
        <taxon>Gunneridae</taxon>
        <taxon>Pentapetalae</taxon>
        <taxon>asterids</taxon>
        <taxon>lamiids</taxon>
        <taxon>Lamiales</taxon>
        <taxon>Orobanchaceae</taxon>
        <taxon>Rehmannieae</taxon>
        <taxon>Rehmannia</taxon>
    </lineage>
</organism>
<evidence type="ECO:0000256" key="3">
    <source>
        <dbReference type="ARBA" id="ARBA00022737"/>
    </source>
</evidence>
<feature type="compositionally biased region" description="Basic and acidic residues" evidence="5">
    <location>
        <begin position="93"/>
        <end position="109"/>
    </location>
</feature>
<sequence>MKVMLSIRVDWFGEAGLNESPIGGNLVPPGTLVKLTQKGLMYTEMEANLSDAKNDDEDFTFLKPMDLITKDVDELRKIVKDKKNNQKVAGGMDVDRENGADKARKDLEKQDMEIERKYRVKKGTRRLRKQHEV</sequence>
<dbReference type="EMBL" id="JABTTQ020002240">
    <property type="protein sequence ID" value="KAK6125332.1"/>
    <property type="molecule type" value="Genomic_DNA"/>
</dbReference>
<proteinExistence type="predicted"/>
<evidence type="ECO:0000256" key="1">
    <source>
        <dbReference type="ARBA" id="ARBA00004123"/>
    </source>
</evidence>